<evidence type="ECO:0000313" key="2">
    <source>
        <dbReference type="EMBL" id="TKW48364.1"/>
    </source>
</evidence>
<dbReference type="EMBL" id="PJEX01001106">
    <property type="protein sequence ID" value="TKW48364.1"/>
    <property type="molecule type" value="Genomic_DNA"/>
</dbReference>
<reference evidence="2 3" key="1">
    <citation type="journal article" date="2019" name="PLoS ONE">
        <title>Comparative genome analysis indicates high evolutionary potential of pathogenicity genes in Colletotrichum tanaceti.</title>
        <authorList>
            <person name="Lelwala R.V."/>
            <person name="Korhonen P.K."/>
            <person name="Young N.D."/>
            <person name="Scott J.B."/>
            <person name="Ades P.A."/>
            <person name="Gasser R.B."/>
            <person name="Taylor P.W.J."/>
        </authorList>
    </citation>
    <scope>NUCLEOTIDE SEQUENCE [LARGE SCALE GENOMIC DNA]</scope>
    <source>
        <strain evidence="2">BRIP57314</strain>
    </source>
</reference>
<dbReference type="Proteomes" id="UP000310108">
    <property type="component" value="Unassembled WGS sequence"/>
</dbReference>
<sequence length="64" mass="7315">MHNRHWIRVPPGRGALDKIKQGTRDCVMLCGTFDRPLHDSTVHRDKSTTNQPPLDKLNLVNVEV</sequence>
<feature type="region of interest" description="Disordered" evidence="1">
    <location>
        <begin position="41"/>
        <end position="64"/>
    </location>
</feature>
<evidence type="ECO:0000313" key="3">
    <source>
        <dbReference type="Proteomes" id="UP000310108"/>
    </source>
</evidence>
<evidence type="ECO:0000256" key="1">
    <source>
        <dbReference type="SAM" id="MobiDB-lite"/>
    </source>
</evidence>
<gene>
    <name evidence="2" type="ORF">CTA1_6559</name>
</gene>
<name>A0A4U6X039_9PEZI</name>
<dbReference type="AlphaFoldDB" id="A0A4U6X039"/>
<accession>A0A4U6X039</accession>
<comment type="caution">
    <text evidence="2">The sequence shown here is derived from an EMBL/GenBank/DDBJ whole genome shotgun (WGS) entry which is preliminary data.</text>
</comment>
<organism evidence="2 3">
    <name type="scientific">Colletotrichum tanaceti</name>
    <dbReference type="NCBI Taxonomy" id="1306861"/>
    <lineage>
        <taxon>Eukaryota</taxon>
        <taxon>Fungi</taxon>
        <taxon>Dikarya</taxon>
        <taxon>Ascomycota</taxon>
        <taxon>Pezizomycotina</taxon>
        <taxon>Sordariomycetes</taxon>
        <taxon>Hypocreomycetidae</taxon>
        <taxon>Glomerellales</taxon>
        <taxon>Glomerellaceae</taxon>
        <taxon>Colletotrichum</taxon>
        <taxon>Colletotrichum destructivum species complex</taxon>
    </lineage>
</organism>
<keyword evidence="3" id="KW-1185">Reference proteome</keyword>
<protein>
    <submittedName>
        <fullName evidence="2">Uncharacterized protein</fullName>
    </submittedName>
</protein>
<proteinExistence type="predicted"/>